<organism evidence="1 2">
    <name type="scientific">Pseudomonas amygdali pv. lachrymans str. M301315</name>
    <dbReference type="NCBI Taxonomy" id="629260"/>
    <lineage>
        <taxon>Bacteria</taxon>
        <taxon>Pseudomonadati</taxon>
        <taxon>Pseudomonadota</taxon>
        <taxon>Gammaproteobacteria</taxon>
        <taxon>Pseudomonadales</taxon>
        <taxon>Pseudomonadaceae</taxon>
        <taxon>Pseudomonas</taxon>
        <taxon>Pseudomonas amygdali</taxon>
    </lineage>
</organism>
<evidence type="ECO:0000313" key="1">
    <source>
        <dbReference type="EMBL" id="AXH59955.1"/>
    </source>
</evidence>
<reference evidence="1 2" key="1">
    <citation type="journal article" date="2011" name="PLoS Pathog.">
        <title>Dynamic evolution of pathogenicity revealed by sequencing and comparative genomics of 19 Pseudomonas syringae isolates.</title>
        <authorList>
            <person name="Baltrus D.A."/>
            <person name="Nishimura M.T."/>
            <person name="Romanchuk A."/>
            <person name="Chang J.H."/>
            <person name="Mukhtar M.S."/>
            <person name="Cherkis K."/>
            <person name="Roach J."/>
            <person name="Grant S.R."/>
            <person name="Jones C.D."/>
            <person name="Dangl J.L."/>
        </authorList>
    </citation>
    <scope>NUCLEOTIDE SEQUENCE [LARGE SCALE GENOMIC DNA]</scope>
    <source>
        <strain evidence="1 2">M301315</strain>
    </source>
</reference>
<gene>
    <name evidence="1" type="ORF">PLA107_032535</name>
</gene>
<dbReference type="RefSeq" id="WP_005741723.1">
    <property type="nucleotide sequence ID" value="NZ_CP031226.1"/>
</dbReference>
<dbReference type="GeneID" id="39474666"/>
<accession>A0AAD0PWC3</accession>
<protein>
    <submittedName>
        <fullName evidence="1">Uncharacterized protein</fullName>
    </submittedName>
</protein>
<sequence length="506" mass="56270">MLFHSTALTAFRPEIQDILVVLDEAVRADITSTGKGIDEATPFSFYARNQKFDTTLMLDEPFISLFRYENVEFIAAYLADFDQNGGWDDFMMFVDDTGNGFATELSLERSKGGLSGVLSRVTLQGQGVRFAALKALIEWHNFSHTCLDENEVSPGIHKLHTGISACFVTMDLSNPIVMPWGSLTKDLFQRVVGVTDLAFDGAAYRKGLKELIDDQPLGIILNNLVPHLLYDPIMYMCEVGYATDDVINRIEPAFDILLEPLSSEPNQKKALFEQMLFNAFSLYPERLDELPIATDCRFDLGDHPLLREAGSLSPLTRILAGPLGAFASDLQMDVPDAERVRKLATGGIVELLGVIDSHLVRTPAAGCLKVIQDVEDLVMLDYLLAKQRVASETIHYAWRSMAPAAQDLSTKAQMNLIAGELDFWIRRNRLNDSTLSPIVDMLKKLPHLLPEMSTHMLALLEKGVAEEVVSRCSQQLGLLNVELLRKPSIAKRQSFHEAILGQDLGL</sequence>
<proteinExistence type="predicted"/>
<dbReference type="AlphaFoldDB" id="A0AAD0PWC3"/>
<geneLocation type="plasmid" evidence="2">
    <name>pmppla107</name>
</geneLocation>
<evidence type="ECO:0000313" key="2">
    <source>
        <dbReference type="Proteomes" id="UP000006426"/>
    </source>
</evidence>
<keyword evidence="1" id="KW-0614">Plasmid</keyword>
<dbReference type="EMBL" id="CP031226">
    <property type="protein sequence ID" value="AXH59955.1"/>
    <property type="molecule type" value="Genomic_DNA"/>
</dbReference>
<name>A0AAD0PWC3_PSEAV</name>
<dbReference type="Proteomes" id="UP000006426">
    <property type="component" value="Plasmid pmppla107"/>
</dbReference>